<feature type="domain" description="FAD-binding" evidence="1">
    <location>
        <begin position="16"/>
        <end position="179"/>
    </location>
</feature>
<dbReference type="GO" id="GO:0071949">
    <property type="term" value="F:FAD binding"/>
    <property type="evidence" value="ECO:0007669"/>
    <property type="project" value="InterPro"/>
</dbReference>
<accession>A0A367Q6Q1</accession>
<name>A0A367Q6Q1_9NOSO</name>
<dbReference type="GO" id="GO:0004497">
    <property type="term" value="F:monooxygenase activity"/>
    <property type="evidence" value="ECO:0007669"/>
    <property type="project" value="UniProtKB-KW"/>
</dbReference>
<dbReference type="Proteomes" id="UP000252107">
    <property type="component" value="Unassembled WGS sequence"/>
</dbReference>
<evidence type="ECO:0000313" key="3">
    <source>
        <dbReference type="Proteomes" id="UP000252107"/>
    </source>
</evidence>
<reference evidence="2" key="1">
    <citation type="submission" date="2016-04" db="EMBL/GenBank/DDBJ databases">
        <authorList>
            <person name="Tabuchi Yagui T.R."/>
        </authorList>
    </citation>
    <scope>NUCLEOTIDE SEQUENCE [LARGE SCALE GENOMIC DNA]</scope>
    <source>
        <strain evidence="2">NIES-26</strain>
    </source>
</reference>
<keyword evidence="2" id="KW-0503">Monooxygenase</keyword>
<dbReference type="EMBL" id="LXQD01000340">
    <property type="protein sequence ID" value="RCJ19450.1"/>
    <property type="molecule type" value="Genomic_DNA"/>
</dbReference>
<sequence length="396" mass="44330">MKIPQIEKLSKPLIEKVAIIGAGLGGLAVAVALRKLGYDVQVYEKAQDFRPVGGGLGLMPNGLNCLNAIEPEIVKNIRNSGCEVNTSILKNTQGETIRTNPATRYQDKYGQPLVTIWWWHLQQVLVSQLPDDVIHLNHRCIDFKQDDSGVEIYFDAAQKVNADLLIGADGINSAIREVLIADGKPRYLGSMSWRAVIQSNQDILKPGELGFVRGNKEFMYLLNVADGYISWLYRRLSSDCELSQNVDLVKSRVLYQLADWGESLRSLVEATPAEQILEGPICDRLPLNFWSQGRVALLGDAAHPMAPALGQGANSAFEDAYELALCFSEASSIQEALANYEQRRIPRTQLIQTRSALGEMRYYETDNEAAARQMQEQSQMSSEEFQNWLLNYKPYE</sequence>
<dbReference type="PANTHER" id="PTHR46496:SF4">
    <property type="entry name" value="ZEAXANTHIN EPOXIDASE"/>
    <property type="match status" value="1"/>
</dbReference>
<dbReference type="Pfam" id="PF01494">
    <property type="entry name" value="FAD_binding_3"/>
    <property type="match status" value="2"/>
</dbReference>
<dbReference type="SUPFAM" id="SSF51905">
    <property type="entry name" value="FAD/NAD(P)-binding domain"/>
    <property type="match status" value="1"/>
</dbReference>
<dbReference type="InterPro" id="IPR036188">
    <property type="entry name" value="FAD/NAD-bd_sf"/>
</dbReference>
<feature type="domain" description="FAD-binding" evidence="1">
    <location>
        <begin position="290"/>
        <end position="352"/>
    </location>
</feature>
<organism evidence="2 3">
    <name type="scientific">Nostoc minutum NIES-26</name>
    <dbReference type="NCBI Taxonomy" id="1844469"/>
    <lineage>
        <taxon>Bacteria</taxon>
        <taxon>Bacillati</taxon>
        <taxon>Cyanobacteriota</taxon>
        <taxon>Cyanophyceae</taxon>
        <taxon>Nostocales</taxon>
        <taxon>Nostocaceae</taxon>
        <taxon>Nostoc</taxon>
    </lineage>
</organism>
<proteinExistence type="predicted"/>
<evidence type="ECO:0000313" key="2">
    <source>
        <dbReference type="EMBL" id="RCJ19450.1"/>
    </source>
</evidence>
<keyword evidence="3" id="KW-1185">Reference proteome</keyword>
<dbReference type="InterPro" id="IPR002938">
    <property type="entry name" value="FAD-bd"/>
</dbReference>
<dbReference type="PANTHER" id="PTHR46496">
    <property type="match status" value="1"/>
</dbReference>
<gene>
    <name evidence="2" type="ORF">A6770_31935</name>
</gene>
<dbReference type="PRINTS" id="PR00420">
    <property type="entry name" value="RNGMNOXGNASE"/>
</dbReference>
<dbReference type="Gene3D" id="3.50.50.60">
    <property type="entry name" value="FAD/NAD(P)-binding domain"/>
    <property type="match status" value="1"/>
</dbReference>
<dbReference type="AlphaFoldDB" id="A0A367Q6Q1"/>
<comment type="caution">
    <text evidence="2">The sequence shown here is derived from an EMBL/GenBank/DDBJ whole genome shotgun (WGS) entry which is preliminary data.</text>
</comment>
<protein>
    <submittedName>
        <fullName evidence="2">FAD-binding monooxygenase</fullName>
    </submittedName>
</protein>
<keyword evidence="2" id="KW-0560">Oxidoreductase</keyword>
<evidence type="ECO:0000259" key="1">
    <source>
        <dbReference type="Pfam" id="PF01494"/>
    </source>
</evidence>